<dbReference type="EMBL" id="BMAO01018406">
    <property type="protein sequence ID" value="GFR23221.1"/>
    <property type="molecule type" value="Genomic_DNA"/>
</dbReference>
<keyword evidence="3" id="KW-1185">Reference proteome</keyword>
<accession>A0A8X6HFZ9</accession>
<dbReference type="PANTHER" id="PTHR47326">
    <property type="entry name" value="TRANSPOSABLE ELEMENT TC3 TRANSPOSASE-LIKE PROTEIN"/>
    <property type="match status" value="1"/>
</dbReference>
<evidence type="ECO:0000313" key="2">
    <source>
        <dbReference type="EMBL" id="GFR23221.1"/>
    </source>
</evidence>
<dbReference type="GO" id="GO:0003676">
    <property type="term" value="F:nucleic acid binding"/>
    <property type="evidence" value="ECO:0007669"/>
    <property type="project" value="InterPro"/>
</dbReference>
<dbReference type="AlphaFoldDB" id="A0A8X6HFZ9"/>
<feature type="compositionally biased region" description="Low complexity" evidence="1">
    <location>
        <begin position="163"/>
        <end position="179"/>
    </location>
</feature>
<evidence type="ECO:0000256" key="1">
    <source>
        <dbReference type="SAM" id="MobiDB-lite"/>
    </source>
</evidence>
<dbReference type="Proteomes" id="UP000887116">
    <property type="component" value="Unassembled WGS sequence"/>
</dbReference>
<dbReference type="Gene3D" id="3.30.420.10">
    <property type="entry name" value="Ribonuclease H-like superfamily/Ribonuclease H"/>
    <property type="match status" value="1"/>
</dbReference>
<feature type="region of interest" description="Disordered" evidence="1">
    <location>
        <begin position="406"/>
        <end position="448"/>
    </location>
</feature>
<dbReference type="InterPro" id="IPR036397">
    <property type="entry name" value="RNaseH_sf"/>
</dbReference>
<feature type="compositionally biased region" description="Low complexity" evidence="1">
    <location>
        <begin position="144"/>
        <end position="153"/>
    </location>
</feature>
<comment type="caution">
    <text evidence="2">The sequence shown here is derived from an EMBL/GenBank/DDBJ whole genome shotgun (WGS) entry which is preliminary data.</text>
</comment>
<gene>
    <name evidence="2" type="primary">g.24233</name>
    <name evidence="2" type="ORF">TNCT_120941</name>
</gene>
<feature type="compositionally biased region" description="Pro residues" evidence="1">
    <location>
        <begin position="121"/>
        <end position="143"/>
    </location>
</feature>
<organism evidence="2 3">
    <name type="scientific">Trichonephila clavata</name>
    <name type="common">Joro spider</name>
    <name type="synonym">Nephila clavata</name>
    <dbReference type="NCBI Taxonomy" id="2740835"/>
    <lineage>
        <taxon>Eukaryota</taxon>
        <taxon>Metazoa</taxon>
        <taxon>Ecdysozoa</taxon>
        <taxon>Arthropoda</taxon>
        <taxon>Chelicerata</taxon>
        <taxon>Arachnida</taxon>
        <taxon>Araneae</taxon>
        <taxon>Araneomorphae</taxon>
        <taxon>Entelegynae</taxon>
        <taxon>Araneoidea</taxon>
        <taxon>Nephilidae</taxon>
        <taxon>Trichonephila</taxon>
    </lineage>
</organism>
<protein>
    <submittedName>
        <fullName evidence="2">DUF4817 domain-containing protein</fullName>
    </submittedName>
</protein>
<feature type="region of interest" description="Disordered" evidence="1">
    <location>
        <begin position="109"/>
        <end position="180"/>
    </location>
</feature>
<evidence type="ECO:0000313" key="3">
    <source>
        <dbReference type="Proteomes" id="UP000887116"/>
    </source>
</evidence>
<proteinExistence type="predicted"/>
<name>A0A8X6HFZ9_TRICU</name>
<dbReference type="PANTHER" id="PTHR47326:SF1">
    <property type="entry name" value="HTH PSQ-TYPE DOMAIN-CONTAINING PROTEIN"/>
    <property type="match status" value="1"/>
</dbReference>
<reference evidence="2" key="1">
    <citation type="submission" date="2020-07" db="EMBL/GenBank/DDBJ databases">
        <title>Multicomponent nature underlies the extraordinary mechanical properties of spider dragline silk.</title>
        <authorList>
            <person name="Kono N."/>
            <person name="Nakamura H."/>
            <person name="Mori M."/>
            <person name="Yoshida Y."/>
            <person name="Ohtoshi R."/>
            <person name="Malay A.D."/>
            <person name="Moran D.A.P."/>
            <person name="Tomita M."/>
            <person name="Numata K."/>
            <person name="Arakawa K."/>
        </authorList>
    </citation>
    <scope>NUCLEOTIDE SEQUENCE</scope>
</reference>
<sequence>MVIRKPGFMGSIIWSDEAQFKLNGTVNRHNCVYWGEENPNITIEKAVNLPGVNVWCGLSSRGLIGPFRFEGTVTGINYLTMLADSIFPAIRALYDQLLPSLDDDEWGIPNAEDFFRRPLPKEPPPSQTLPPAEPPPPPPPAQPTSPSLPEETPSSPPLPVLDPSPTLLLLETPSQSLPPQNQFIKPPVEPQQIMFQAPQSLLPQNQFMEPPVEPQQTMIQAPFVPPYAFNSYVPSYNPYQYYPPYHPAGIFNFPPGTLRNLRTKDCRANRYINERLSLKSHIPGSESLEYLLNDEPHLIALALRTTLSPINCVFCCDINVSFIKVPVDVWMTAFKPAKDSPCEGIVVFKPSLLKNCCVGFKGDNVEVKAVVRGFHGEPLDIHERTYDHDDELSDFLRGTMDKGLSRKDLSEIEQSPNKRSRPGTPTDLHSDWTDTTEGISTRVEGLTT</sequence>